<feature type="non-terminal residue" evidence="1">
    <location>
        <position position="94"/>
    </location>
</feature>
<sequence length="94" mass="11061">LYKSLTRQREGTLSIKLNLFSNLFIFNNNVANSVHINAQQISKRLSVLDHVDLSNLHLRRKTLKFKVDEVLERHNCRRLPPLQQKKATHRSNVF</sequence>
<gene>
    <name evidence="1" type="ORF">L9F63_008485</name>
</gene>
<dbReference type="Proteomes" id="UP001233999">
    <property type="component" value="Unassembled WGS sequence"/>
</dbReference>
<protein>
    <submittedName>
        <fullName evidence="1">Uncharacterized protein</fullName>
    </submittedName>
</protein>
<name>A0AAD7Z5P9_DIPPU</name>
<organism evidence="1 2">
    <name type="scientific">Diploptera punctata</name>
    <name type="common">Pacific beetle cockroach</name>
    <dbReference type="NCBI Taxonomy" id="6984"/>
    <lineage>
        <taxon>Eukaryota</taxon>
        <taxon>Metazoa</taxon>
        <taxon>Ecdysozoa</taxon>
        <taxon>Arthropoda</taxon>
        <taxon>Hexapoda</taxon>
        <taxon>Insecta</taxon>
        <taxon>Pterygota</taxon>
        <taxon>Neoptera</taxon>
        <taxon>Polyneoptera</taxon>
        <taxon>Dictyoptera</taxon>
        <taxon>Blattodea</taxon>
        <taxon>Blaberoidea</taxon>
        <taxon>Blaberidae</taxon>
        <taxon>Diplopterinae</taxon>
        <taxon>Diploptera</taxon>
    </lineage>
</organism>
<comment type="caution">
    <text evidence="1">The sequence shown here is derived from an EMBL/GenBank/DDBJ whole genome shotgun (WGS) entry which is preliminary data.</text>
</comment>
<dbReference type="EMBL" id="JASPKZ010010654">
    <property type="protein sequence ID" value="KAJ9574127.1"/>
    <property type="molecule type" value="Genomic_DNA"/>
</dbReference>
<feature type="non-terminal residue" evidence="1">
    <location>
        <position position="1"/>
    </location>
</feature>
<evidence type="ECO:0000313" key="1">
    <source>
        <dbReference type="EMBL" id="KAJ9574127.1"/>
    </source>
</evidence>
<reference evidence="1" key="1">
    <citation type="journal article" date="2023" name="IScience">
        <title>Live-bearing cockroach genome reveals convergent evolutionary mechanisms linked to viviparity in insects and beyond.</title>
        <authorList>
            <person name="Fouks B."/>
            <person name="Harrison M.C."/>
            <person name="Mikhailova A.A."/>
            <person name="Marchal E."/>
            <person name="English S."/>
            <person name="Carruthers M."/>
            <person name="Jennings E.C."/>
            <person name="Chiamaka E.L."/>
            <person name="Frigard R.A."/>
            <person name="Pippel M."/>
            <person name="Attardo G.M."/>
            <person name="Benoit J.B."/>
            <person name="Bornberg-Bauer E."/>
            <person name="Tobe S.S."/>
        </authorList>
    </citation>
    <scope>NUCLEOTIDE SEQUENCE</scope>
    <source>
        <strain evidence="1">Stay&amp;Tobe</strain>
    </source>
</reference>
<reference evidence="1" key="2">
    <citation type="submission" date="2023-05" db="EMBL/GenBank/DDBJ databases">
        <authorList>
            <person name="Fouks B."/>
        </authorList>
    </citation>
    <scope>NUCLEOTIDE SEQUENCE</scope>
    <source>
        <strain evidence="1">Stay&amp;Tobe</strain>
        <tissue evidence="1">Testes</tissue>
    </source>
</reference>
<accession>A0AAD7Z5P9</accession>
<evidence type="ECO:0000313" key="2">
    <source>
        <dbReference type="Proteomes" id="UP001233999"/>
    </source>
</evidence>
<dbReference type="AlphaFoldDB" id="A0AAD7Z5P9"/>
<proteinExistence type="predicted"/>
<keyword evidence="2" id="KW-1185">Reference proteome</keyword>